<dbReference type="SMART" id="SM00177">
    <property type="entry name" value="ARF"/>
    <property type="match status" value="1"/>
</dbReference>
<dbReference type="PANTHER" id="PTHR45697">
    <property type="entry name" value="ADP-RIBOSYLATION FACTOR-LIKE PROTEIN 2-RELATED"/>
    <property type="match status" value="1"/>
</dbReference>
<dbReference type="PROSITE" id="PS51417">
    <property type="entry name" value="ARF"/>
    <property type="match status" value="1"/>
</dbReference>
<dbReference type="InterPro" id="IPR006689">
    <property type="entry name" value="Small_GTPase_ARF/SAR"/>
</dbReference>
<organism evidence="3">
    <name type="scientific">marine sediment metagenome</name>
    <dbReference type="NCBI Taxonomy" id="412755"/>
    <lineage>
        <taxon>unclassified sequences</taxon>
        <taxon>metagenomes</taxon>
        <taxon>ecological metagenomes</taxon>
    </lineage>
</organism>
<dbReference type="Gene3D" id="3.40.50.300">
    <property type="entry name" value="P-loop containing nucleotide triphosphate hydrolases"/>
    <property type="match status" value="1"/>
</dbReference>
<proteinExistence type="predicted"/>
<keyword evidence="1" id="KW-0547">Nucleotide-binding</keyword>
<evidence type="ECO:0000256" key="1">
    <source>
        <dbReference type="ARBA" id="ARBA00022741"/>
    </source>
</evidence>
<dbReference type="GO" id="GO:0003924">
    <property type="term" value="F:GTPase activity"/>
    <property type="evidence" value="ECO:0007669"/>
    <property type="project" value="InterPro"/>
</dbReference>
<dbReference type="InterPro" id="IPR027417">
    <property type="entry name" value="P-loop_NTPase"/>
</dbReference>
<dbReference type="GO" id="GO:0005525">
    <property type="term" value="F:GTP binding"/>
    <property type="evidence" value="ECO:0007669"/>
    <property type="project" value="UniProtKB-KW"/>
</dbReference>
<evidence type="ECO:0008006" key="4">
    <source>
        <dbReference type="Google" id="ProtNLM"/>
    </source>
</evidence>
<evidence type="ECO:0000256" key="2">
    <source>
        <dbReference type="ARBA" id="ARBA00023134"/>
    </source>
</evidence>
<comment type="caution">
    <text evidence="3">The sequence shown here is derived from an EMBL/GenBank/DDBJ whole genome shotgun (WGS) entry which is preliminary data.</text>
</comment>
<dbReference type="InterPro" id="IPR044612">
    <property type="entry name" value="ARL2/3"/>
</dbReference>
<dbReference type="InterPro" id="IPR005225">
    <property type="entry name" value="Small_GTP-bd"/>
</dbReference>
<dbReference type="Pfam" id="PF00025">
    <property type="entry name" value="Arf"/>
    <property type="match status" value="1"/>
</dbReference>
<dbReference type="PRINTS" id="PR00328">
    <property type="entry name" value="SAR1GTPBP"/>
</dbReference>
<reference evidence="3" key="1">
    <citation type="journal article" date="2014" name="Front. Microbiol.">
        <title>High frequency of phylogenetically diverse reductive dehalogenase-homologous genes in deep subseafloor sedimentary metagenomes.</title>
        <authorList>
            <person name="Kawai M."/>
            <person name="Futagami T."/>
            <person name="Toyoda A."/>
            <person name="Takaki Y."/>
            <person name="Nishi S."/>
            <person name="Hori S."/>
            <person name="Arai W."/>
            <person name="Tsubouchi T."/>
            <person name="Morono Y."/>
            <person name="Uchiyama I."/>
            <person name="Ito T."/>
            <person name="Fujiyama A."/>
            <person name="Inagaki F."/>
            <person name="Takami H."/>
        </authorList>
    </citation>
    <scope>NUCLEOTIDE SEQUENCE</scope>
    <source>
        <strain evidence="3">Expedition CK06-06</strain>
    </source>
</reference>
<dbReference type="SUPFAM" id="SSF52540">
    <property type="entry name" value="P-loop containing nucleoside triphosphate hydrolases"/>
    <property type="match status" value="1"/>
</dbReference>
<dbReference type="AlphaFoldDB" id="X1EN86"/>
<gene>
    <name evidence="3" type="ORF">S03H2_17928</name>
</gene>
<name>X1EN86_9ZZZZ</name>
<keyword evidence="2" id="KW-0342">GTP-binding</keyword>
<dbReference type="EMBL" id="BARU01009275">
    <property type="protein sequence ID" value="GAH34861.1"/>
    <property type="molecule type" value="Genomic_DNA"/>
</dbReference>
<dbReference type="NCBIfam" id="TIGR00231">
    <property type="entry name" value="small_GTP"/>
    <property type="match status" value="1"/>
</dbReference>
<accession>X1EN86</accession>
<protein>
    <recommendedName>
        <fullName evidence="4">G domain-containing protein</fullName>
    </recommendedName>
</protein>
<evidence type="ECO:0000313" key="3">
    <source>
        <dbReference type="EMBL" id="GAH34861.1"/>
    </source>
</evidence>
<sequence length="194" mass="22038">MSSDQKGRSINRKNVLFGLDNAGKTSILEVLSGLKASELSVTPTQGMQIKKLSYLHIHNIYFWDVGGQLRYRNEEYVKEADAVLFVIDASDVSRFGEGEVFFQKIITKCSEFSIVPPIVLLFHKWDLINENDETSMTEIKKLQSELVKNAKNNSQNITTYKTSIYDLESLVSAFSFLSYLCFHNAGFKFPTKTV</sequence>